<reference evidence="5" key="1">
    <citation type="submission" date="2005-10" db="EMBL/GenBank/DDBJ databases">
        <title>Complete sequence of Pelobacter carbinolicus DSM 2380.</title>
        <authorList>
            <person name="Copeland A."/>
            <person name="Lucas S."/>
            <person name="Lapidus A."/>
            <person name="Barry K."/>
            <person name="Detter J.C."/>
            <person name="Glavina T."/>
            <person name="Hammon N."/>
            <person name="Israni S."/>
            <person name="Pitluck S."/>
            <person name="Chertkov O."/>
            <person name="Schmutz J."/>
            <person name="Larimer F."/>
            <person name="Land M."/>
            <person name="Kyrpides N."/>
            <person name="Ivanova N."/>
            <person name="Richardson P."/>
        </authorList>
    </citation>
    <scope>NUCLEOTIDE SEQUENCE [LARGE SCALE GENOMIC DNA]</scope>
    <source>
        <strain evidence="5">DSM 2380 / NBRC 103641 / GraBd1</strain>
    </source>
</reference>
<name>Q3A3J9_SYNC1</name>
<organism evidence="4 5">
    <name type="scientific">Syntrophotalea carbinolica (strain DSM 2380 / NBRC 103641 / GraBd1)</name>
    <name type="common">Pelobacter carbinolicus</name>
    <dbReference type="NCBI Taxonomy" id="338963"/>
    <lineage>
        <taxon>Bacteria</taxon>
        <taxon>Pseudomonadati</taxon>
        <taxon>Thermodesulfobacteriota</taxon>
        <taxon>Desulfuromonadia</taxon>
        <taxon>Desulfuromonadales</taxon>
        <taxon>Syntrophotaleaceae</taxon>
        <taxon>Syntrophotalea</taxon>
    </lineage>
</organism>
<dbReference type="InterPro" id="IPR026276">
    <property type="entry name" value="Baseplate_GpP"/>
</dbReference>
<dbReference type="RefSeq" id="WP_011341557.1">
    <property type="nucleotide sequence ID" value="NC_007498.2"/>
</dbReference>
<dbReference type="eggNOG" id="COG4379">
    <property type="taxonomic scope" value="Bacteria"/>
</dbReference>
<evidence type="ECO:0000313" key="4">
    <source>
        <dbReference type="EMBL" id="ABA89058.1"/>
    </source>
</evidence>
<dbReference type="InterPro" id="IPR023399">
    <property type="entry name" value="Baseplate-like_2-layer_sand"/>
</dbReference>
<protein>
    <submittedName>
        <fullName evidence="4">Phage late control D protein, putative</fullName>
    </submittedName>
</protein>
<dbReference type="InterPro" id="IPR053982">
    <property type="entry name" value="Gp44/GpP-like_C"/>
</dbReference>
<dbReference type="Pfam" id="PF21683">
    <property type="entry name" value="GpP-like_1st"/>
    <property type="match status" value="1"/>
</dbReference>
<evidence type="ECO:0000259" key="3">
    <source>
        <dbReference type="Pfam" id="PF22255"/>
    </source>
</evidence>
<sequence length="350" mass="37762">MGSEIVKLTTGGRIYQGWTSISITRSIEAISGRFSLGLTDRWQGQDTPWPILPGAECTVKIGDDTVITGRVDSIAPRYDANSHTNSASGRDRTGQMVDCSAVHSPGDWANIRLERLAAILAEPFGISVKTEVDTGAPIQLVKIQPGETSFEALDRHCRFCGVLPVSDGQGGLILTRPGKTRCSTALIQGQNVKSASLIDDIIDRFRTYVVRGSQPSTDFIAPEQAFAVDGRASDVGVPSGRTLIVLPENSVDIAAAKKRAQWEATVRAARAVSAQVTVQGWRQGNGELWPVNALVNVDLPWLRLSGDMLITELTHTLDESGTQTTLTLRRPDAFIPKPTVPEDLDPLALI</sequence>
<dbReference type="EMBL" id="CP000142">
    <property type="protein sequence ID" value="ABA89058.1"/>
    <property type="molecule type" value="Genomic_DNA"/>
</dbReference>
<dbReference type="Pfam" id="PF21929">
    <property type="entry name" value="GpP_4th"/>
    <property type="match status" value="1"/>
</dbReference>
<keyword evidence="5" id="KW-1185">Reference proteome</keyword>
<dbReference type="Gene3D" id="3.30.1920.10">
    <property type="entry name" value="Baseplate protein-like domains - 2 layer sandwich fold"/>
    <property type="match status" value="1"/>
</dbReference>
<feature type="domain" description="Baseplate hub protein gp44-like N-terminal" evidence="1">
    <location>
        <begin position="6"/>
        <end position="91"/>
    </location>
</feature>
<feature type="domain" description="Baseplate hub protein gp44/GpP-like second" evidence="3">
    <location>
        <begin position="93"/>
        <end position="176"/>
    </location>
</feature>
<proteinExistence type="predicted"/>
<dbReference type="PIRSF" id="PIRSF004440">
    <property type="entry name" value="GpP"/>
    <property type="match status" value="1"/>
</dbReference>
<dbReference type="InterPro" id="IPR049354">
    <property type="entry name" value="GpP-like_N"/>
</dbReference>
<dbReference type="Proteomes" id="UP000002534">
    <property type="component" value="Chromosome"/>
</dbReference>
<accession>Q3A3J9</accession>
<evidence type="ECO:0000259" key="1">
    <source>
        <dbReference type="Pfam" id="PF21683"/>
    </source>
</evidence>
<dbReference type="Gene3D" id="2.30.300.10">
    <property type="entry name" value="Baseplate protein-like domain - beta roll fold"/>
    <property type="match status" value="1"/>
</dbReference>
<dbReference type="SUPFAM" id="SSF69279">
    <property type="entry name" value="Phage tail proteins"/>
    <property type="match status" value="2"/>
</dbReference>
<evidence type="ECO:0000313" key="5">
    <source>
        <dbReference type="Proteomes" id="UP000002534"/>
    </source>
</evidence>
<dbReference type="STRING" id="338963.Pcar_1817"/>
<dbReference type="OrthoDB" id="9016931at2"/>
<reference evidence="4 5" key="2">
    <citation type="journal article" date="2012" name="BMC Genomics">
        <title>The genome of Pelobacter carbinolicus reveals surprising metabolic capabilities and physiological features.</title>
        <authorList>
            <person name="Aklujkar M."/>
            <person name="Haveman S.A."/>
            <person name="Didonato R.Jr."/>
            <person name="Chertkov O."/>
            <person name="Han C.S."/>
            <person name="Land M.L."/>
            <person name="Brown P."/>
            <person name="Lovley D.R."/>
        </authorList>
    </citation>
    <scope>NUCLEOTIDE SEQUENCE [LARGE SCALE GENOMIC DNA]</scope>
    <source>
        <strain evidence="5">DSM 2380 / NBRC 103641 / GraBd1</strain>
    </source>
</reference>
<evidence type="ECO:0000259" key="2">
    <source>
        <dbReference type="Pfam" id="PF21929"/>
    </source>
</evidence>
<dbReference type="InterPro" id="IPR053981">
    <property type="entry name" value="Gp44/GpP-like_2nd"/>
</dbReference>
<dbReference type="KEGG" id="pca:Pcar_1817"/>
<gene>
    <name evidence="4" type="ordered locus">Pcar_1817</name>
</gene>
<feature type="domain" description="Baseplate hub protein gp44/GpP-like C-terminal" evidence="2">
    <location>
        <begin position="254"/>
        <end position="336"/>
    </location>
</feature>
<dbReference type="AlphaFoldDB" id="Q3A3J9"/>
<dbReference type="HOGENOM" id="CLU_060292_0_0_7"/>
<dbReference type="Gene3D" id="3.55.50.10">
    <property type="entry name" value="Baseplate protein-like domains"/>
    <property type="match status" value="1"/>
</dbReference>
<dbReference type="Pfam" id="PF22255">
    <property type="entry name" value="Gp44-like_2nd"/>
    <property type="match status" value="1"/>
</dbReference>